<keyword evidence="11" id="KW-1185">Reference proteome</keyword>
<keyword evidence="8" id="KW-0732">Signal</keyword>
<keyword evidence="4 7" id="KW-0472">Membrane</keyword>
<feature type="signal peptide" evidence="8">
    <location>
        <begin position="1"/>
        <end position="21"/>
    </location>
</feature>
<dbReference type="Proteomes" id="UP000593566">
    <property type="component" value="Unassembled WGS sequence"/>
</dbReference>
<protein>
    <recommendedName>
        <fullName evidence="9">Rhodopsin domain-containing protein</fullName>
    </recommendedName>
</protein>
<dbReference type="PANTHER" id="PTHR33048:SF47">
    <property type="entry name" value="INTEGRAL MEMBRANE PROTEIN-RELATED"/>
    <property type="match status" value="1"/>
</dbReference>
<feature type="region of interest" description="Disordered" evidence="6">
    <location>
        <begin position="159"/>
        <end position="212"/>
    </location>
</feature>
<dbReference type="InterPro" id="IPR052337">
    <property type="entry name" value="SAT4-like"/>
</dbReference>
<dbReference type="EMBL" id="JACCJB010000020">
    <property type="protein sequence ID" value="KAF6219118.1"/>
    <property type="molecule type" value="Genomic_DNA"/>
</dbReference>
<evidence type="ECO:0000313" key="10">
    <source>
        <dbReference type="EMBL" id="KAF6219118.1"/>
    </source>
</evidence>
<evidence type="ECO:0000259" key="9">
    <source>
        <dbReference type="Pfam" id="PF20684"/>
    </source>
</evidence>
<comment type="caution">
    <text evidence="10">The sequence shown here is derived from an EMBL/GenBank/DDBJ whole genome shotgun (WGS) entry which is preliminary data.</text>
</comment>
<feature type="domain" description="Rhodopsin" evidence="9">
    <location>
        <begin position="2"/>
        <end position="137"/>
    </location>
</feature>
<comment type="similarity">
    <text evidence="5">Belongs to the SAT4 family.</text>
</comment>
<dbReference type="PANTHER" id="PTHR33048">
    <property type="entry name" value="PTH11-LIKE INTEGRAL MEMBRANE PROTEIN (AFU_ORTHOLOGUE AFUA_5G11245)"/>
    <property type="match status" value="1"/>
</dbReference>
<keyword evidence="2 7" id="KW-0812">Transmembrane</keyword>
<feature type="chain" id="PRO_5034954642" description="Rhodopsin domain-containing protein" evidence="8">
    <location>
        <begin position="22"/>
        <end position="243"/>
    </location>
</feature>
<proteinExistence type="inferred from homology"/>
<comment type="subcellular location">
    <subcellularLocation>
        <location evidence="1">Membrane</location>
        <topology evidence="1">Multi-pass membrane protein</topology>
    </subcellularLocation>
</comment>
<dbReference type="InterPro" id="IPR049326">
    <property type="entry name" value="Rhodopsin_dom_fungi"/>
</dbReference>
<dbReference type="RefSeq" id="XP_037148553.1">
    <property type="nucleotide sequence ID" value="XM_037295855.1"/>
</dbReference>
<evidence type="ECO:0000256" key="4">
    <source>
        <dbReference type="ARBA" id="ARBA00023136"/>
    </source>
</evidence>
<feature type="compositionally biased region" description="Low complexity" evidence="6">
    <location>
        <begin position="202"/>
        <end position="212"/>
    </location>
</feature>
<evidence type="ECO:0000256" key="1">
    <source>
        <dbReference type="ARBA" id="ARBA00004141"/>
    </source>
</evidence>
<dbReference type="AlphaFoldDB" id="A0A8H6C8U0"/>
<dbReference type="GeneID" id="59333349"/>
<evidence type="ECO:0000256" key="3">
    <source>
        <dbReference type="ARBA" id="ARBA00022989"/>
    </source>
</evidence>
<evidence type="ECO:0000256" key="7">
    <source>
        <dbReference type="SAM" id="Phobius"/>
    </source>
</evidence>
<name>A0A8H6C8U0_9LECA</name>
<keyword evidence="3 7" id="KW-1133">Transmembrane helix</keyword>
<organism evidence="10 11">
    <name type="scientific">Letharia lupina</name>
    <dbReference type="NCBI Taxonomy" id="560253"/>
    <lineage>
        <taxon>Eukaryota</taxon>
        <taxon>Fungi</taxon>
        <taxon>Dikarya</taxon>
        <taxon>Ascomycota</taxon>
        <taxon>Pezizomycotina</taxon>
        <taxon>Lecanoromycetes</taxon>
        <taxon>OSLEUM clade</taxon>
        <taxon>Lecanoromycetidae</taxon>
        <taxon>Lecanorales</taxon>
        <taxon>Lecanorineae</taxon>
        <taxon>Parmeliaceae</taxon>
        <taxon>Letharia</taxon>
    </lineage>
</organism>
<evidence type="ECO:0000256" key="5">
    <source>
        <dbReference type="ARBA" id="ARBA00038359"/>
    </source>
</evidence>
<evidence type="ECO:0000313" key="11">
    <source>
        <dbReference type="Proteomes" id="UP000593566"/>
    </source>
</evidence>
<feature type="transmembrane region" description="Helical" evidence="7">
    <location>
        <begin position="45"/>
        <end position="65"/>
    </location>
</feature>
<sequence length="243" mass="27320">MAVWSMSTVLLVCFSCKPVAASFNYKLRYARTTVRKPESYDVENIFGFYNIMLLLMPMPLIWTLHMARAKKIGVSIVFANGGVIAAIAIVRQYILYTSTDAAGPSWDIVQIKDWITIEVNLAIICGCLPGLQPLFRKNPLLIPFLPFHLRSKFSGGHSAMEHSSWPKRLSGPRHAGGQKLEKGQNRQQAPWRMPDERSESGSSVQSMYHQQQQQYPLLQSALEPVAIRKESPRYEGNLQGAAL</sequence>
<dbReference type="Pfam" id="PF20684">
    <property type="entry name" value="Fung_rhodopsin"/>
    <property type="match status" value="1"/>
</dbReference>
<evidence type="ECO:0000256" key="6">
    <source>
        <dbReference type="SAM" id="MobiDB-lite"/>
    </source>
</evidence>
<evidence type="ECO:0000256" key="8">
    <source>
        <dbReference type="SAM" id="SignalP"/>
    </source>
</evidence>
<evidence type="ECO:0000256" key="2">
    <source>
        <dbReference type="ARBA" id="ARBA00022692"/>
    </source>
</evidence>
<dbReference type="GO" id="GO:0016020">
    <property type="term" value="C:membrane"/>
    <property type="evidence" value="ECO:0007669"/>
    <property type="project" value="UniProtKB-SubCell"/>
</dbReference>
<reference evidence="10 11" key="1">
    <citation type="journal article" date="2020" name="Genomics">
        <title>Complete, high-quality genomes from long-read metagenomic sequencing of two wolf lichen thalli reveals enigmatic genome architecture.</title>
        <authorList>
            <person name="McKenzie S.K."/>
            <person name="Walston R.F."/>
            <person name="Allen J.L."/>
        </authorList>
    </citation>
    <scope>NUCLEOTIDE SEQUENCE [LARGE SCALE GENOMIC DNA]</scope>
    <source>
        <strain evidence="10">WasteWater1</strain>
    </source>
</reference>
<gene>
    <name evidence="10" type="ORF">HO133_004943</name>
</gene>
<feature type="transmembrane region" description="Helical" evidence="7">
    <location>
        <begin position="72"/>
        <end position="94"/>
    </location>
</feature>
<accession>A0A8H6C8U0</accession>